<dbReference type="InterPro" id="IPR036259">
    <property type="entry name" value="MFS_trans_sf"/>
</dbReference>
<feature type="region of interest" description="Disordered" evidence="7">
    <location>
        <begin position="412"/>
        <end position="443"/>
    </location>
</feature>
<feature type="transmembrane region" description="Helical" evidence="8">
    <location>
        <begin position="144"/>
        <end position="163"/>
    </location>
</feature>
<keyword evidence="4 8" id="KW-0812">Transmembrane</keyword>
<dbReference type="AlphaFoldDB" id="A0A369TCE9"/>
<dbReference type="SUPFAM" id="SSF103473">
    <property type="entry name" value="MFS general substrate transporter"/>
    <property type="match status" value="1"/>
</dbReference>
<dbReference type="GO" id="GO:0022857">
    <property type="term" value="F:transmembrane transporter activity"/>
    <property type="evidence" value="ECO:0007669"/>
    <property type="project" value="InterPro"/>
</dbReference>
<dbReference type="InterPro" id="IPR050171">
    <property type="entry name" value="MFS_Transporters"/>
</dbReference>
<feature type="transmembrane region" description="Helical" evidence="8">
    <location>
        <begin position="232"/>
        <end position="251"/>
    </location>
</feature>
<feature type="transmembrane region" description="Helical" evidence="8">
    <location>
        <begin position="86"/>
        <end position="104"/>
    </location>
</feature>
<evidence type="ECO:0000313" key="10">
    <source>
        <dbReference type="EMBL" id="RDD62958.1"/>
    </source>
</evidence>
<dbReference type="Gene3D" id="1.20.1250.20">
    <property type="entry name" value="MFS general substrate transporter like domains"/>
    <property type="match status" value="2"/>
</dbReference>
<evidence type="ECO:0000256" key="5">
    <source>
        <dbReference type="ARBA" id="ARBA00022989"/>
    </source>
</evidence>
<evidence type="ECO:0000256" key="1">
    <source>
        <dbReference type="ARBA" id="ARBA00004651"/>
    </source>
</evidence>
<evidence type="ECO:0000256" key="6">
    <source>
        <dbReference type="ARBA" id="ARBA00023136"/>
    </source>
</evidence>
<keyword evidence="6 8" id="KW-0472">Membrane</keyword>
<dbReference type="InterPro" id="IPR020846">
    <property type="entry name" value="MFS_dom"/>
</dbReference>
<feature type="transmembrane region" description="Helical" evidence="8">
    <location>
        <begin position="12"/>
        <end position="38"/>
    </location>
</feature>
<keyword evidence="11" id="KW-1185">Reference proteome</keyword>
<feature type="transmembrane region" description="Helical" evidence="8">
    <location>
        <begin position="175"/>
        <end position="200"/>
    </location>
</feature>
<organism evidence="10 11">
    <name type="scientific">Ferruginivarius sediminum</name>
    <dbReference type="NCBI Taxonomy" id="2661937"/>
    <lineage>
        <taxon>Bacteria</taxon>
        <taxon>Pseudomonadati</taxon>
        <taxon>Pseudomonadota</taxon>
        <taxon>Alphaproteobacteria</taxon>
        <taxon>Rhodospirillales</taxon>
        <taxon>Rhodospirillaceae</taxon>
        <taxon>Ferruginivarius</taxon>
    </lineage>
</organism>
<evidence type="ECO:0000259" key="9">
    <source>
        <dbReference type="PROSITE" id="PS50850"/>
    </source>
</evidence>
<evidence type="ECO:0000256" key="8">
    <source>
        <dbReference type="SAM" id="Phobius"/>
    </source>
</evidence>
<proteinExistence type="predicted"/>
<protein>
    <submittedName>
        <fullName evidence="10">MFS transporter</fullName>
    </submittedName>
</protein>
<dbReference type="PANTHER" id="PTHR23517">
    <property type="entry name" value="RESISTANCE PROTEIN MDTM, PUTATIVE-RELATED-RELATED"/>
    <property type="match status" value="1"/>
</dbReference>
<comment type="caution">
    <text evidence="10">The sequence shown here is derived from an EMBL/GenBank/DDBJ whole genome shotgun (WGS) entry which is preliminary data.</text>
</comment>
<dbReference type="Proteomes" id="UP000253941">
    <property type="component" value="Unassembled WGS sequence"/>
</dbReference>
<dbReference type="GO" id="GO:0005886">
    <property type="term" value="C:plasma membrane"/>
    <property type="evidence" value="ECO:0007669"/>
    <property type="project" value="UniProtKB-SubCell"/>
</dbReference>
<keyword evidence="5 8" id="KW-1133">Transmembrane helix</keyword>
<dbReference type="RefSeq" id="WP_114580909.1">
    <property type="nucleotide sequence ID" value="NZ_QPMH01000003.1"/>
</dbReference>
<name>A0A369TCE9_9PROT</name>
<dbReference type="PROSITE" id="PS50850">
    <property type="entry name" value="MFS"/>
    <property type="match status" value="1"/>
</dbReference>
<feature type="transmembrane region" description="Helical" evidence="8">
    <location>
        <begin position="271"/>
        <end position="290"/>
    </location>
</feature>
<dbReference type="Pfam" id="PF07690">
    <property type="entry name" value="MFS_1"/>
    <property type="match status" value="1"/>
</dbReference>
<feature type="transmembrane region" description="Helical" evidence="8">
    <location>
        <begin position="355"/>
        <end position="375"/>
    </location>
</feature>
<feature type="compositionally biased region" description="Low complexity" evidence="7">
    <location>
        <begin position="422"/>
        <end position="435"/>
    </location>
</feature>
<sequence length="443" mass="46678">MANVDRGSGKAGAAAVVGLTIFFTAFIAVTYGFGIYLFPVIMSDMRADLGFTYGDAGVITASAQAGFLLAAFISAAVCARVGGGRVVIASVMICAASLLGLYVAENIWVIGVLLTITGGMAASAYTPMVQVCQKFVGVRHRGKVLGLISSGTSYGVFVNGLLAPYMIQNAHWREIWLTVGIGTAGMVVLATVYLAMIGVLRRPARPASIGLGVPRTPVALWWRMRSLFKRKILILWLMMFLSGVACISFQTYFSAYLRDELGYSVTLAGNLWTVIGFVGMGGGFAMGALADLITIRATMAVTYALLGLSSLLVLIHPDVMTLYGAAVAFGLAFYAIFGLNPAYISRVTTESQSTLVFGIGNIFLGLGSVVGNLAGGRLKVATETFEWTYILVTGVALLLFLLTLPLPDERRAAPPAEDEASPDAADACAEAAECPQVDPVPAQ</sequence>
<reference evidence="10 11" key="1">
    <citation type="submission" date="2018-07" db="EMBL/GenBank/DDBJ databases">
        <title>Venubactetium sediminum gen. nov., sp. nov., isolated from a marine solar saltern.</title>
        <authorList>
            <person name="Wang S."/>
        </authorList>
    </citation>
    <scope>NUCLEOTIDE SEQUENCE [LARGE SCALE GENOMIC DNA]</scope>
    <source>
        <strain evidence="10 11">WD2A32</strain>
    </source>
</reference>
<evidence type="ECO:0000256" key="3">
    <source>
        <dbReference type="ARBA" id="ARBA00022475"/>
    </source>
</evidence>
<feature type="domain" description="Major facilitator superfamily (MFS) profile" evidence="9">
    <location>
        <begin position="20"/>
        <end position="411"/>
    </location>
</feature>
<gene>
    <name evidence="10" type="ORF">DRB17_04060</name>
</gene>
<feature type="transmembrane region" description="Helical" evidence="8">
    <location>
        <begin position="297"/>
        <end position="316"/>
    </location>
</feature>
<evidence type="ECO:0000313" key="11">
    <source>
        <dbReference type="Proteomes" id="UP000253941"/>
    </source>
</evidence>
<keyword evidence="2" id="KW-0813">Transport</keyword>
<comment type="subcellular location">
    <subcellularLocation>
        <location evidence="1">Cell membrane</location>
        <topology evidence="1">Multi-pass membrane protein</topology>
    </subcellularLocation>
</comment>
<evidence type="ECO:0000256" key="2">
    <source>
        <dbReference type="ARBA" id="ARBA00022448"/>
    </source>
</evidence>
<dbReference type="EMBL" id="QPMH01000003">
    <property type="protein sequence ID" value="RDD62958.1"/>
    <property type="molecule type" value="Genomic_DNA"/>
</dbReference>
<dbReference type="InterPro" id="IPR011701">
    <property type="entry name" value="MFS"/>
</dbReference>
<evidence type="ECO:0000256" key="7">
    <source>
        <dbReference type="SAM" id="MobiDB-lite"/>
    </source>
</evidence>
<feature type="transmembrane region" description="Helical" evidence="8">
    <location>
        <begin position="110"/>
        <end position="132"/>
    </location>
</feature>
<feature type="transmembrane region" description="Helical" evidence="8">
    <location>
        <begin position="387"/>
        <end position="406"/>
    </location>
</feature>
<feature type="transmembrane region" description="Helical" evidence="8">
    <location>
        <begin position="58"/>
        <end position="79"/>
    </location>
</feature>
<accession>A0A369TCE9</accession>
<evidence type="ECO:0000256" key="4">
    <source>
        <dbReference type="ARBA" id="ARBA00022692"/>
    </source>
</evidence>
<feature type="transmembrane region" description="Helical" evidence="8">
    <location>
        <begin position="322"/>
        <end position="343"/>
    </location>
</feature>
<keyword evidence="3" id="KW-1003">Cell membrane</keyword>
<dbReference type="PANTHER" id="PTHR23517:SF3">
    <property type="entry name" value="INTEGRAL MEMBRANE TRANSPORT PROTEIN"/>
    <property type="match status" value="1"/>
</dbReference>